<sequence>MAAPVLGHAAGDLLGDLFRLPVLGVRQLPQRRGDVVGQVCQQFRSLAAKLCLHARSRFFACFDGCHCSISRARRPDDRCQRDVSAAFSNGGYKKASPSFLHSSPHPASGFTLAGNPGAVPARLFPFSIWSFVVASTSQIVDALLARLRGAAPQLTVEYFAGAEDDYPLAHPQGVALLCMRGSQFGPLHDGYGQLRTLQLTITVLLNQRDAGMGDCDALDAIRRACLGFAPPDCQPAWLLSENFLGYRDGVARYAIALATDTLQVAEADPEPLTVLNAVSNEEQP</sequence>
<evidence type="ECO:0000313" key="2">
    <source>
        <dbReference type="Proteomes" id="UP000252038"/>
    </source>
</evidence>
<dbReference type="Proteomes" id="UP000252038">
    <property type="component" value="Chromosome"/>
</dbReference>
<name>A0A344UIK2_9NEIS</name>
<dbReference type="SUPFAM" id="SSF143749">
    <property type="entry name" value="Phage tail protein-like"/>
    <property type="match status" value="1"/>
</dbReference>
<accession>A0A344UIK2</accession>
<dbReference type="Pfam" id="PF09646">
    <property type="entry name" value="Gp37"/>
    <property type="match status" value="1"/>
</dbReference>
<evidence type="ECO:0000313" key="1">
    <source>
        <dbReference type="EMBL" id="AXE35100.1"/>
    </source>
</evidence>
<dbReference type="Gene3D" id="3.30.2000.10">
    <property type="entry name" value="Phage tail protein-like"/>
    <property type="match status" value="1"/>
</dbReference>
<dbReference type="EMBL" id="CP029554">
    <property type="protein sequence ID" value="AXE35100.1"/>
    <property type="molecule type" value="Genomic_DNA"/>
</dbReference>
<dbReference type="KEGG" id="chrb:DK843_12830"/>
<protein>
    <submittedName>
        <fullName evidence="1">Uncharacterized protein</fullName>
    </submittedName>
</protein>
<dbReference type="AlphaFoldDB" id="A0A344UIK2"/>
<organism evidence="1 2">
    <name type="scientific">Chromobacterium phragmitis</name>
    <dbReference type="NCBI Taxonomy" id="2202141"/>
    <lineage>
        <taxon>Bacteria</taxon>
        <taxon>Pseudomonadati</taxon>
        <taxon>Pseudomonadota</taxon>
        <taxon>Betaproteobacteria</taxon>
        <taxon>Neisseriales</taxon>
        <taxon>Chromobacteriaceae</taxon>
        <taxon>Chromobacterium</taxon>
    </lineage>
</organism>
<reference evidence="1 2" key="1">
    <citation type="submission" date="2018-05" db="EMBL/GenBank/DDBJ databases">
        <title>Genome sequencing, assembly and analysis of the novel insecticidal bacterium, Chromobacterium phragmitis.</title>
        <authorList>
            <person name="Sparks M.E."/>
            <person name="Blackburn M.B."/>
            <person name="Gundersen-Rindal D.E."/>
        </authorList>
    </citation>
    <scope>NUCLEOTIDE SEQUENCE [LARGE SCALE GENOMIC DNA]</scope>
    <source>
        <strain evidence="1">IIBBL 274-1</strain>
    </source>
</reference>
<gene>
    <name evidence="1" type="ORF">DK843_12830</name>
</gene>
<dbReference type="InterPro" id="IPR035934">
    <property type="entry name" value="Phage_tail_protein-like_sf"/>
</dbReference>
<proteinExistence type="predicted"/>
<dbReference type="InterPro" id="IPR018602">
    <property type="entry name" value="Gp37/STM4215"/>
</dbReference>
<dbReference type="InterPro" id="IPR038042">
    <property type="entry name" value="Gp37-like"/>
</dbReference>